<sequence length="265" mass="28872">MSDLVLCTIEPNGVARVSLNRPDRMNALTAELFDDLIRVALELKANPALRVVVLHGEGRAFSAGLDLENFKQMDNPDSRIAPGKLGARTHGDCNFFQYAALVWNDLHVPVIAAIHGVAFGGGLQLALGADMRLIAPDAKMSVMEVRWGLVPDMGGMWVLKNLLRTDQIADLVFSGRVVTAPEAVHLGLATRIAEDPLDDAMNMANSLANLSPNALREAKNLINFTARNDRSAILQRESDVQDELIGGPDQREAVNAYLEKRAPQF</sequence>
<dbReference type="Pfam" id="PF00378">
    <property type="entry name" value="ECH_1"/>
    <property type="match status" value="1"/>
</dbReference>
<evidence type="ECO:0000313" key="7">
    <source>
        <dbReference type="EMBL" id="BET26712.1"/>
    </source>
</evidence>
<dbReference type="InterPro" id="IPR018376">
    <property type="entry name" value="Enoyl-CoA_hyd/isom_CS"/>
</dbReference>
<dbReference type="Proteomes" id="UP001329151">
    <property type="component" value="Chromosome"/>
</dbReference>
<evidence type="ECO:0000256" key="5">
    <source>
        <dbReference type="ARBA" id="ARBA00023235"/>
    </source>
</evidence>
<evidence type="ECO:0000256" key="1">
    <source>
        <dbReference type="ARBA" id="ARBA00005005"/>
    </source>
</evidence>
<dbReference type="NCBIfam" id="NF005699">
    <property type="entry name" value="PRK07509.1"/>
    <property type="match status" value="1"/>
</dbReference>
<dbReference type="RefSeq" id="WP_130555838.1">
    <property type="nucleotide sequence ID" value="NZ_AP028947.1"/>
</dbReference>
<organism evidence="7 8">
    <name type="scientific">Limnobacter thiooxidans</name>
    <dbReference type="NCBI Taxonomy" id="131080"/>
    <lineage>
        <taxon>Bacteria</taxon>
        <taxon>Pseudomonadati</taxon>
        <taxon>Pseudomonadota</taxon>
        <taxon>Betaproteobacteria</taxon>
        <taxon>Burkholderiales</taxon>
        <taxon>Burkholderiaceae</taxon>
        <taxon>Limnobacter</taxon>
    </lineage>
</organism>
<evidence type="ECO:0000256" key="6">
    <source>
        <dbReference type="RuleBase" id="RU003707"/>
    </source>
</evidence>
<dbReference type="SUPFAM" id="SSF52096">
    <property type="entry name" value="ClpP/crotonase"/>
    <property type="match status" value="1"/>
</dbReference>
<dbReference type="PANTHER" id="PTHR43149:SF1">
    <property type="entry name" value="DELTA(3,5)-DELTA(2,4)-DIENOYL-COA ISOMERASE, MITOCHONDRIAL"/>
    <property type="match status" value="1"/>
</dbReference>
<keyword evidence="4" id="KW-0443">Lipid metabolism</keyword>
<dbReference type="PROSITE" id="PS00166">
    <property type="entry name" value="ENOYL_COA_HYDRATASE"/>
    <property type="match status" value="1"/>
</dbReference>
<keyword evidence="3" id="KW-0276">Fatty acid metabolism</keyword>
<comment type="pathway">
    <text evidence="1">Lipid metabolism; fatty acid beta-oxidation.</text>
</comment>
<dbReference type="AlphaFoldDB" id="A0AA86MIV3"/>
<dbReference type="Gene3D" id="1.10.12.10">
    <property type="entry name" value="Lyase 2-enoyl-coa Hydratase, Chain A, domain 2"/>
    <property type="match status" value="1"/>
</dbReference>
<dbReference type="CDD" id="cd06558">
    <property type="entry name" value="crotonase-like"/>
    <property type="match status" value="1"/>
</dbReference>
<dbReference type="PANTHER" id="PTHR43149">
    <property type="entry name" value="ENOYL-COA HYDRATASE"/>
    <property type="match status" value="1"/>
</dbReference>
<evidence type="ECO:0000313" key="8">
    <source>
        <dbReference type="Proteomes" id="UP001329151"/>
    </source>
</evidence>
<dbReference type="InterPro" id="IPR045002">
    <property type="entry name" value="Ech1-like"/>
</dbReference>
<gene>
    <name evidence="7" type="ORF">RGQ30_22130</name>
</gene>
<dbReference type="GO" id="GO:0006631">
    <property type="term" value="P:fatty acid metabolic process"/>
    <property type="evidence" value="ECO:0007669"/>
    <property type="project" value="UniProtKB-KW"/>
</dbReference>
<protein>
    <submittedName>
        <fullName evidence="7">Crotonase/enoyl-CoA hydratase family protein</fullName>
    </submittedName>
</protein>
<dbReference type="Gene3D" id="3.90.226.10">
    <property type="entry name" value="2-enoyl-CoA Hydratase, Chain A, domain 1"/>
    <property type="match status" value="1"/>
</dbReference>
<dbReference type="GO" id="GO:0016853">
    <property type="term" value="F:isomerase activity"/>
    <property type="evidence" value="ECO:0007669"/>
    <property type="project" value="UniProtKB-KW"/>
</dbReference>
<dbReference type="InterPro" id="IPR014748">
    <property type="entry name" value="Enoyl-CoA_hydra_C"/>
</dbReference>
<evidence type="ECO:0000256" key="2">
    <source>
        <dbReference type="ARBA" id="ARBA00005254"/>
    </source>
</evidence>
<dbReference type="InterPro" id="IPR001753">
    <property type="entry name" value="Enoyl-CoA_hydra/iso"/>
</dbReference>
<dbReference type="InterPro" id="IPR029045">
    <property type="entry name" value="ClpP/crotonase-like_dom_sf"/>
</dbReference>
<keyword evidence="8" id="KW-1185">Reference proteome</keyword>
<accession>A0AA86MIV3</accession>
<comment type="similarity">
    <text evidence="2 6">Belongs to the enoyl-CoA hydratase/isomerase family.</text>
</comment>
<reference evidence="7 8" key="1">
    <citation type="submission" date="2023-10" db="EMBL/GenBank/DDBJ databases">
        <title>Complete Genome Sequence of Limnobacter thiooxidans CS-K2T, Isolated from freshwater lake sediments in Bavaria, Germany.</title>
        <authorList>
            <person name="Naruki M."/>
            <person name="Watanabe A."/>
            <person name="Warashina T."/>
            <person name="Morita T."/>
            <person name="Arakawa K."/>
        </authorList>
    </citation>
    <scope>NUCLEOTIDE SEQUENCE [LARGE SCALE GENOMIC DNA]</scope>
    <source>
        <strain evidence="7 8">CS-K2</strain>
    </source>
</reference>
<evidence type="ECO:0000256" key="4">
    <source>
        <dbReference type="ARBA" id="ARBA00023098"/>
    </source>
</evidence>
<name>A0AA86MIV3_9BURK</name>
<evidence type="ECO:0000256" key="3">
    <source>
        <dbReference type="ARBA" id="ARBA00022832"/>
    </source>
</evidence>
<proteinExistence type="inferred from homology"/>
<dbReference type="EMBL" id="AP028947">
    <property type="protein sequence ID" value="BET26712.1"/>
    <property type="molecule type" value="Genomic_DNA"/>
</dbReference>
<dbReference type="KEGG" id="lto:RGQ30_22130"/>
<keyword evidence="5" id="KW-0413">Isomerase</keyword>